<dbReference type="InterPro" id="IPR018164">
    <property type="entry name" value="Ala-tRNA-synth_IIc_N"/>
</dbReference>
<dbReference type="InterPro" id="IPR023033">
    <property type="entry name" value="Ala_tRNA_ligase_euk/bac"/>
</dbReference>
<dbReference type="GO" id="GO:0000049">
    <property type="term" value="F:tRNA binding"/>
    <property type="evidence" value="ECO:0007669"/>
    <property type="project" value="UniProtKB-KW"/>
</dbReference>
<dbReference type="PROSITE" id="PS50860">
    <property type="entry name" value="AA_TRNA_LIGASE_II_ALA"/>
    <property type="match status" value="1"/>
</dbReference>
<dbReference type="GO" id="GO:0005524">
    <property type="term" value="F:ATP binding"/>
    <property type="evidence" value="ECO:0007669"/>
    <property type="project" value="UniProtKB-KW"/>
</dbReference>
<evidence type="ECO:0000256" key="9">
    <source>
        <dbReference type="ARBA" id="ARBA00022884"/>
    </source>
</evidence>
<keyword evidence="10" id="KW-0648">Protein biosynthesis</keyword>
<reference evidence="15 16" key="1">
    <citation type="journal article" date="2018" name="Nat. Biotechnol.">
        <title>A standardized bacterial taxonomy based on genome phylogeny substantially revises the tree of life.</title>
        <authorList>
            <person name="Parks D.H."/>
            <person name="Chuvochina M."/>
            <person name="Waite D.W."/>
            <person name="Rinke C."/>
            <person name="Skarshewski A."/>
            <person name="Chaumeil P.A."/>
            <person name="Hugenholtz P."/>
        </authorList>
    </citation>
    <scope>NUCLEOTIDE SEQUENCE [LARGE SCALE GENOMIC DNA]</scope>
    <source>
        <strain evidence="15">UBA8739</strain>
    </source>
</reference>
<feature type="domain" description="Alanyl-transfer RNA synthetases family profile" evidence="14">
    <location>
        <begin position="6"/>
        <end position="616"/>
    </location>
</feature>
<dbReference type="EMBL" id="DMAI01000395">
    <property type="protein sequence ID" value="HAE50551.1"/>
    <property type="molecule type" value="Genomic_DNA"/>
</dbReference>
<dbReference type="SUPFAM" id="SSF50447">
    <property type="entry name" value="Translation proteins"/>
    <property type="match status" value="1"/>
</dbReference>
<evidence type="ECO:0000256" key="7">
    <source>
        <dbReference type="ARBA" id="ARBA00022741"/>
    </source>
</evidence>
<evidence type="ECO:0000256" key="4">
    <source>
        <dbReference type="ARBA" id="ARBA00017959"/>
    </source>
</evidence>
<dbReference type="Gene3D" id="3.30.930.10">
    <property type="entry name" value="Bira Bifunctional Protein, Domain 2"/>
    <property type="match status" value="1"/>
</dbReference>
<evidence type="ECO:0000256" key="6">
    <source>
        <dbReference type="ARBA" id="ARBA00022598"/>
    </source>
</evidence>
<dbReference type="Proteomes" id="UP000257706">
    <property type="component" value="Unassembled WGS sequence"/>
</dbReference>
<comment type="cofactor">
    <cofactor evidence="1">
        <name>Zn(2+)</name>
        <dbReference type="ChEBI" id="CHEBI:29105"/>
    </cofactor>
</comment>
<dbReference type="InterPro" id="IPR009000">
    <property type="entry name" value="Transl_B-barrel_sf"/>
</dbReference>
<dbReference type="Gene3D" id="2.40.30.130">
    <property type="match status" value="1"/>
</dbReference>
<dbReference type="InterPro" id="IPR000253">
    <property type="entry name" value="FHA_dom"/>
</dbReference>
<accession>A0A3B9IRR4</accession>
<evidence type="ECO:0000313" key="16">
    <source>
        <dbReference type="Proteomes" id="UP000257706"/>
    </source>
</evidence>
<protein>
    <recommendedName>
        <fullName evidence="4 12">Alanine--tRNA ligase</fullName>
        <ecNumber evidence="3 12">6.1.1.7</ecNumber>
    </recommendedName>
</protein>
<evidence type="ECO:0000256" key="12">
    <source>
        <dbReference type="NCBIfam" id="TIGR00344"/>
    </source>
</evidence>
<dbReference type="InterPro" id="IPR018165">
    <property type="entry name" value="Ala-tRNA-synth_IIc_core"/>
</dbReference>
<dbReference type="FunFam" id="3.30.930.10:FF:000004">
    <property type="entry name" value="Alanine--tRNA ligase"/>
    <property type="match status" value="1"/>
</dbReference>
<dbReference type="InterPro" id="IPR018162">
    <property type="entry name" value="Ala-tRNA-ligase_IIc_anticod-bd"/>
</dbReference>
<dbReference type="PRINTS" id="PR00980">
    <property type="entry name" value="TRNASYNTHALA"/>
</dbReference>
<dbReference type="SUPFAM" id="SSF101353">
    <property type="entry name" value="Putative anticodon-binding domain of alanyl-tRNA synthetase (AlaRS)"/>
    <property type="match status" value="1"/>
</dbReference>
<dbReference type="CDD" id="cd00673">
    <property type="entry name" value="AlaRS_core"/>
    <property type="match status" value="1"/>
</dbReference>
<evidence type="ECO:0000256" key="1">
    <source>
        <dbReference type="ARBA" id="ARBA00001947"/>
    </source>
</evidence>
<dbReference type="PANTHER" id="PTHR11777:SF9">
    <property type="entry name" value="ALANINE--TRNA LIGASE, CYTOPLASMIC"/>
    <property type="match status" value="1"/>
</dbReference>
<evidence type="ECO:0000259" key="13">
    <source>
        <dbReference type="PROSITE" id="PS50006"/>
    </source>
</evidence>
<keyword evidence="9" id="KW-0694">RNA-binding</keyword>
<dbReference type="GO" id="GO:0004813">
    <property type="term" value="F:alanine-tRNA ligase activity"/>
    <property type="evidence" value="ECO:0007669"/>
    <property type="project" value="UniProtKB-UniRule"/>
</dbReference>
<proteinExistence type="inferred from homology"/>
<dbReference type="GO" id="GO:0002161">
    <property type="term" value="F:aminoacyl-tRNA deacylase activity"/>
    <property type="evidence" value="ECO:0007669"/>
    <property type="project" value="TreeGrafter"/>
</dbReference>
<keyword evidence="7" id="KW-0547">Nucleotide-binding</keyword>
<keyword evidence="8" id="KW-0067">ATP-binding</keyword>
<keyword evidence="5" id="KW-0820">tRNA-binding</keyword>
<dbReference type="PANTHER" id="PTHR11777">
    <property type="entry name" value="ALANYL-TRNA SYNTHETASE"/>
    <property type="match status" value="1"/>
</dbReference>
<dbReference type="NCBIfam" id="TIGR00344">
    <property type="entry name" value="alaS"/>
    <property type="match status" value="1"/>
</dbReference>
<name>A0A3B9IRR4_9PROT</name>
<sequence>MTEPRMGAHEIRERFLKYFEEQGHTRVDSSSLVPANDPTLLFTNAGMVQFKDVFLGRDERPYTRATTAQRCLRAGGKHNDLDNVGFTPRHQTMFEMLGNFSFGDYFKRDAIEFAWTFLTHDLRIPAERLCVSVYSGEGEAAPFDEEAYQLWQDQGLPVERIYKCPAKENFWQMGDTGPCGPCTEIHIYREGDAPGDALTPGKGPEFEDTKYTELWNLVFMQYDKQESGDLVPLPAPCVDTGAGLERLACVLAGVESNYETELLKPLVDKAKELAKVRGPQGESESAYQVIADHARATSFLIADNVFPDNNGRNYVLRRIMRRAIRFGAQVGLEDLFFHEVCLEVVDRFQEAYPGLAKARAVIEEVVRNEETAFRKTLSKGLREFQKALDELPEGSKEFPVAEAGKLKDTHGFPVDLTGVMAREHGLTLDEEAVKQWIAEVHDAPGKGGVGGAGEKIGDAYYEIVNALPDQGDFLGWETTSAKGCTLRAILRADGVSVTEAGEGAEVELVFDSTPFYAESGGQTGDTGRILGQGIEIEVSDCHKPTGGAHFHKGRVVSGKVVVGRSYELEVDVARRDAIRRNHSATHLLHHALREILGEHVIQKGSLVEPDRLRFDF</sequence>
<organism evidence="15 16">
    <name type="scientific">Tistrella mobilis</name>
    <dbReference type="NCBI Taxonomy" id="171437"/>
    <lineage>
        <taxon>Bacteria</taxon>
        <taxon>Pseudomonadati</taxon>
        <taxon>Pseudomonadota</taxon>
        <taxon>Alphaproteobacteria</taxon>
        <taxon>Geminicoccales</taxon>
        <taxon>Geminicoccaceae</taxon>
        <taxon>Tistrella</taxon>
    </lineage>
</organism>
<feature type="domain" description="FHA" evidence="13">
    <location>
        <begin position="560"/>
        <end position="612"/>
    </location>
</feature>
<dbReference type="SUPFAM" id="SSF55186">
    <property type="entry name" value="ThrRS/AlaRS common domain"/>
    <property type="match status" value="1"/>
</dbReference>
<evidence type="ECO:0000259" key="14">
    <source>
        <dbReference type="PROSITE" id="PS50860"/>
    </source>
</evidence>
<evidence type="ECO:0000313" key="15">
    <source>
        <dbReference type="EMBL" id="HAE50551.1"/>
    </source>
</evidence>
<dbReference type="InterPro" id="IPR002318">
    <property type="entry name" value="Ala-tRNA-lgiase_IIc"/>
</dbReference>
<evidence type="ECO:0000256" key="2">
    <source>
        <dbReference type="ARBA" id="ARBA00008226"/>
    </source>
</evidence>
<gene>
    <name evidence="15" type="ORF">DCK97_24360</name>
</gene>
<comment type="caution">
    <text evidence="15">The sequence shown here is derived from an EMBL/GenBank/DDBJ whole genome shotgun (WGS) entry which is preliminary data.</text>
</comment>
<dbReference type="InterPro" id="IPR045864">
    <property type="entry name" value="aa-tRNA-synth_II/BPL/LPL"/>
</dbReference>
<comment type="similarity">
    <text evidence="2">Belongs to the class-II aminoacyl-tRNA synthetase family.</text>
</comment>
<dbReference type="Gene3D" id="3.30.980.10">
    <property type="entry name" value="Threonyl-trna Synthetase, Chain A, domain 2"/>
    <property type="match status" value="1"/>
</dbReference>
<dbReference type="PROSITE" id="PS50006">
    <property type="entry name" value="FHA_DOMAIN"/>
    <property type="match status" value="1"/>
</dbReference>
<dbReference type="GO" id="GO:0006419">
    <property type="term" value="P:alanyl-tRNA aminoacylation"/>
    <property type="evidence" value="ECO:0007669"/>
    <property type="project" value="UniProtKB-UniRule"/>
</dbReference>
<dbReference type="SUPFAM" id="SSF55681">
    <property type="entry name" value="Class II aaRS and biotin synthetases"/>
    <property type="match status" value="1"/>
</dbReference>
<evidence type="ECO:0000256" key="5">
    <source>
        <dbReference type="ARBA" id="ARBA00022555"/>
    </source>
</evidence>
<evidence type="ECO:0000256" key="8">
    <source>
        <dbReference type="ARBA" id="ARBA00022840"/>
    </source>
</evidence>
<dbReference type="InterPro" id="IPR050058">
    <property type="entry name" value="Ala-tRNA_ligase"/>
</dbReference>
<dbReference type="Pfam" id="PF01411">
    <property type="entry name" value="tRNA-synt_2c"/>
    <property type="match status" value="1"/>
</dbReference>
<keyword evidence="11" id="KW-0030">Aminoacyl-tRNA synthetase</keyword>
<evidence type="ECO:0000256" key="3">
    <source>
        <dbReference type="ARBA" id="ARBA00013168"/>
    </source>
</evidence>
<dbReference type="GO" id="GO:0005829">
    <property type="term" value="C:cytosol"/>
    <property type="evidence" value="ECO:0007669"/>
    <property type="project" value="TreeGrafter"/>
</dbReference>
<evidence type="ECO:0000256" key="10">
    <source>
        <dbReference type="ARBA" id="ARBA00022917"/>
    </source>
</evidence>
<feature type="non-terminal residue" evidence="15">
    <location>
        <position position="616"/>
    </location>
</feature>
<dbReference type="AlphaFoldDB" id="A0A3B9IRR4"/>
<dbReference type="EC" id="6.1.1.7" evidence="3 12"/>
<evidence type="ECO:0000256" key="11">
    <source>
        <dbReference type="ARBA" id="ARBA00023146"/>
    </source>
</evidence>
<keyword evidence="6 15" id="KW-0436">Ligase</keyword>
<dbReference type="HAMAP" id="MF_00036_B">
    <property type="entry name" value="Ala_tRNA_synth_B"/>
    <property type="match status" value="1"/>
</dbReference>
<dbReference type="InterPro" id="IPR018163">
    <property type="entry name" value="Thr/Ala-tRNA-synth_IIc_edit"/>
</dbReference>